<dbReference type="RefSeq" id="WP_099649322.1">
    <property type="nucleotide sequence ID" value="NZ_CAJGAB010000009.1"/>
</dbReference>
<protein>
    <submittedName>
        <fullName evidence="1">Uncharacterized protein</fullName>
    </submittedName>
</protein>
<dbReference type="EMBL" id="CP024422">
    <property type="protein sequence ID" value="ATQ56528.1"/>
    <property type="molecule type" value="Genomic_DNA"/>
</dbReference>
<dbReference type="GeneID" id="78898471"/>
<sequence>MFTGLDRLKADRLVIDLMNPDSKLTQSKCHEVDQSLAVGHIALCPKLLRQGSNLFRPGRRQQKSLPFGLASHLGQPVRQLDELAPVMRHRIRPTEPAIDRIQIMMPELLLDLHRWMRVVRRDGGRCAPDCPGHQDIDLQPTGMRVRADQRMQPCGGWDAAISALEEQVEGLADLAT</sequence>
<name>A0A2D2C1Z1_9RHOB</name>
<gene>
    <name evidence="1" type="ORF">PYTT13_12495</name>
</gene>
<dbReference type="AlphaFoldDB" id="A0A2D2C1Z1"/>
<proteinExistence type="predicted"/>
<organism evidence="1 2">
    <name type="scientific">Paracoccus yeei</name>
    <dbReference type="NCBI Taxonomy" id="147645"/>
    <lineage>
        <taxon>Bacteria</taxon>
        <taxon>Pseudomonadati</taxon>
        <taxon>Pseudomonadota</taxon>
        <taxon>Alphaproteobacteria</taxon>
        <taxon>Rhodobacterales</taxon>
        <taxon>Paracoccaceae</taxon>
        <taxon>Paracoccus</taxon>
    </lineage>
</organism>
<dbReference type="Proteomes" id="UP000229314">
    <property type="component" value="Chromosome"/>
</dbReference>
<evidence type="ECO:0000313" key="2">
    <source>
        <dbReference type="Proteomes" id="UP000229314"/>
    </source>
</evidence>
<evidence type="ECO:0000313" key="1">
    <source>
        <dbReference type="EMBL" id="ATQ56528.1"/>
    </source>
</evidence>
<accession>A0A2D2C1Z1</accession>
<reference evidence="1 2" key="1">
    <citation type="submission" date="2017-10" db="EMBL/GenBank/DDBJ databases">
        <title>Complete genome sequence of Paracoccus yeei TT13 isolated from human skin.</title>
        <authorList>
            <person name="Lee K."/>
            <person name="Lim J.Y."/>
            <person name="Hwang I."/>
        </authorList>
    </citation>
    <scope>NUCLEOTIDE SEQUENCE [LARGE SCALE GENOMIC DNA]</scope>
    <source>
        <strain evidence="1 2">TT13</strain>
    </source>
</reference>